<dbReference type="PANTHER" id="PTHR45339">
    <property type="entry name" value="HYBRID SIGNAL TRANSDUCTION HISTIDINE KINASE J"/>
    <property type="match status" value="1"/>
</dbReference>
<evidence type="ECO:0000256" key="3">
    <source>
        <dbReference type="PROSITE-ProRule" id="PRU00169"/>
    </source>
</evidence>
<keyword evidence="6" id="KW-1185">Reference proteome</keyword>
<dbReference type="Proteomes" id="UP000609651">
    <property type="component" value="Unassembled WGS sequence"/>
</dbReference>
<dbReference type="SMART" id="SM00448">
    <property type="entry name" value="REC"/>
    <property type="match status" value="1"/>
</dbReference>
<dbReference type="EMBL" id="WTPX01000228">
    <property type="protein sequence ID" value="NNJ27903.1"/>
    <property type="molecule type" value="Genomic_DNA"/>
</dbReference>
<dbReference type="Gene3D" id="3.40.50.2300">
    <property type="match status" value="1"/>
</dbReference>
<evidence type="ECO:0000313" key="5">
    <source>
        <dbReference type="EMBL" id="NNJ27903.1"/>
    </source>
</evidence>
<evidence type="ECO:0000256" key="1">
    <source>
        <dbReference type="ARBA" id="ARBA00022553"/>
    </source>
</evidence>
<dbReference type="PANTHER" id="PTHR45339:SF1">
    <property type="entry name" value="HYBRID SIGNAL TRANSDUCTION HISTIDINE KINASE J"/>
    <property type="match status" value="1"/>
</dbReference>
<dbReference type="Pfam" id="PF00072">
    <property type="entry name" value="Response_reg"/>
    <property type="match status" value="1"/>
</dbReference>
<accession>A0ABX1VJ03</accession>
<dbReference type="InterPro" id="IPR001789">
    <property type="entry name" value="Sig_transdc_resp-reg_receiver"/>
</dbReference>
<evidence type="ECO:0000256" key="2">
    <source>
        <dbReference type="ARBA" id="ARBA00023012"/>
    </source>
</evidence>
<reference evidence="5 6" key="1">
    <citation type="journal article" date="2020" name="Syst. Appl. Microbiol.">
        <title>Alienimonas chondri sp. nov., a novel planctomycete isolated from the biofilm of the red alga Chondrus crispus.</title>
        <authorList>
            <person name="Vitorino I."/>
            <person name="Albuquerque L."/>
            <person name="Wiegand S."/>
            <person name="Kallscheuer N."/>
            <person name="da Costa M.S."/>
            <person name="Lobo-da-Cunha A."/>
            <person name="Jogler C."/>
            <person name="Lage O.M."/>
        </authorList>
    </citation>
    <scope>NUCLEOTIDE SEQUENCE [LARGE SCALE GENOMIC DNA]</scope>
    <source>
        <strain evidence="5 6">LzC2</strain>
    </source>
</reference>
<evidence type="ECO:0000313" key="6">
    <source>
        <dbReference type="Proteomes" id="UP000609651"/>
    </source>
</evidence>
<keyword evidence="2" id="KW-0902">Two-component regulatory system</keyword>
<proteinExistence type="predicted"/>
<organism evidence="5 6">
    <name type="scientific">Alienimonas chondri</name>
    <dbReference type="NCBI Taxonomy" id="2681879"/>
    <lineage>
        <taxon>Bacteria</taxon>
        <taxon>Pseudomonadati</taxon>
        <taxon>Planctomycetota</taxon>
        <taxon>Planctomycetia</taxon>
        <taxon>Planctomycetales</taxon>
        <taxon>Planctomycetaceae</taxon>
        <taxon>Alienimonas</taxon>
    </lineage>
</organism>
<keyword evidence="1 3" id="KW-0597">Phosphoprotein</keyword>
<dbReference type="PROSITE" id="PS50110">
    <property type="entry name" value="RESPONSE_REGULATORY"/>
    <property type="match status" value="1"/>
</dbReference>
<name>A0ABX1VJ03_9PLAN</name>
<evidence type="ECO:0000259" key="4">
    <source>
        <dbReference type="PROSITE" id="PS50110"/>
    </source>
</evidence>
<dbReference type="InterPro" id="IPR011006">
    <property type="entry name" value="CheY-like_superfamily"/>
</dbReference>
<gene>
    <name evidence="5" type="primary">copR</name>
    <name evidence="5" type="ORF">LzC2_40140</name>
</gene>
<dbReference type="CDD" id="cd17546">
    <property type="entry name" value="REC_hyHK_CKI1_RcsC-like"/>
    <property type="match status" value="1"/>
</dbReference>
<dbReference type="SUPFAM" id="SSF52172">
    <property type="entry name" value="CheY-like"/>
    <property type="match status" value="1"/>
</dbReference>
<comment type="caution">
    <text evidence="5">The sequence shown here is derived from an EMBL/GenBank/DDBJ whole genome shotgun (WGS) entry which is preliminary data.</text>
</comment>
<sequence>MSGLRALLAEDTPDTSRLLRFFLEKAGANVEAVADGQAALDRLLPTVAGRNDGMNEAPTENGFDMVLMDMQMPVLDGYAATRALRAAGYDRPVVALTAHAMRGDAEQCLAAGCDRYAVKPISRNALVELILDAVRSETTLPPAILFN</sequence>
<feature type="domain" description="Response regulatory" evidence="4">
    <location>
        <begin position="5"/>
        <end position="134"/>
    </location>
</feature>
<protein>
    <submittedName>
        <fullName evidence="5">Transcriptional activator protein CopR</fullName>
    </submittedName>
</protein>
<feature type="modified residue" description="4-aspartylphosphate" evidence="3">
    <location>
        <position position="69"/>
    </location>
</feature>